<reference evidence="15 16" key="1">
    <citation type="journal article" date="2011" name="Proc. Natl. Acad. Sci. U.S.A.">
        <title>Evolutionary erosion of yeast sex chromosomes by mating-type switching accidents.</title>
        <authorList>
            <person name="Gordon J.L."/>
            <person name="Armisen D."/>
            <person name="Proux-Wera E."/>
            <person name="Oheigeartaigh S.S."/>
            <person name="Byrne K.P."/>
            <person name="Wolfe K.H."/>
        </authorList>
    </citation>
    <scope>NUCLEOTIDE SEQUENCE [LARGE SCALE GENOMIC DNA]</scope>
    <source>
        <strain evidence="16">ATCC 34711 / CBS 6284 / DSM 70876 / NBRC 10599 / NRRL Y-10934 / UCD 77-7</strain>
    </source>
</reference>
<dbReference type="OrthoDB" id="5311848at2759"/>
<comment type="similarity">
    <text evidence="2 13">Belongs to the KAR5 family.</text>
</comment>
<evidence type="ECO:0000256" key="4">
    <source>
        <dbReference type="ARBA" id="ARBA00022459"/>
    </source>
</evidence>
<keyword evidence="4 13" id="KW-0415">Karyogamy</keyword>
<evidence type="ECO:0000313" key="16">
    <source>
        <dbReference type="Proteomes" id="UP000002866"/>
    </source>
</evidence>
<dbReference type="GeneID" id="14497703"/>
<dbReference type="GO" id="GO:0005789">
    <property type="term" value="C:endoplasmic reticulum membrane"/>
    <property type="evidence" value="ECO:0007669"/>
    <property type="project" value="UniProtKB-SubCell"/>
</dbReference>
<name>I2H844_HENB6</name>
<dbReference type="EMBL" id="HE806323">
    <property type="protein sequence ID" value="CCH62546.1"/>
    <property type="molecule type" value="Genomic_DNA"/>
</dbReference>
<dbReference type="PANTHER" id="PTHR28012">
    <property type="entry name" value="NUCLEAR FUSION PROTEIN KAR5"/>
    <property type="match status" value="1"/>
</dbReference>
<evidence type="ECO:0000256" key="13">
    <source>
        <dbReference type="RuleBase" id="RU368082"/>
    </source>
</evidence>
<dbReference type="GO" id="GO:0000742">
    <property type="term" value="P:karyogamy involved in conjugation with cellular fusion"/>
    <property type="evidence" value="ECO:0007669"/>
    <property type="project" value="UniProtKB-UniRule"/>
</dbReference>
<evidence type="ECO:0000256" key="9">
    <source>
        <dbReference type="ARBA" id="ARBA00023136"/>
    </source>
</evidence>
<feature type="transmembrane region" description="Helical" evidence="13">
    <location>
        <begin position="477"/>
        <end position="501"/>
    </location>
</feature>
<dbReference type="GO" id="GO:0048288">
    <property type="term" value="P:nuclear membrane fusion involved in karyogamy"/>
    <property type="evidence" value="ECO:0007669"/>
    <property type="project" value="UniProtKB-UniRule"/>
</dbReference>
<dbReference type="FunCoup" id="I2H844">
    <property type="interactions" value="42"/>
</dbReference>
<dbReference type="AlphaFoldDB" id="I2H844"/>
<dbReference type="OMA" id="LSICEFQ"/>
<evidence type="ECO:0000256" key="2">
    <source>
        <dbReference type="ARBA" id="ARBA00010473"/>
    </source>
</evidence>
<protein>
    <recommendedName>
        <fullName evidence="3 13">Nuclear fusion protein KAR5</fullName>
    </recommendedName>
    <alternativeName>
        <fullName evidence="12 13">Karyogamy protein 5</fullName>
    </alternativeName>
</protein>
<feature type="coiled-coil region" evidence="14">
    <location>
        <begin position="189"/>
        <end position="238"/>
    </location>
</feature>
<dbReference type="GO" id="GO:0031965">
    <property type="term" value="C:nuclear membrane"/>
    <property type="evidence" value="ECO:0007669"/>
    <property type="project" value="UniProtKB-SubCell"/>
</dbReference>
<comment type="function">
    <text evidence="1 13">Required for nuclear membrane fusion during karyogamy.</text>
</comment>
<dbReference type="InterPro" id="IPR007292">
    <property type="entry name" value="Nuclear_fusion_Kar5"/>
</dbReference>
<keyword evidence="14" id="KW-0175">Coiled coil</keyword>
<evidence type="ECO:0000256" key="7">
    <source>
        <dbReference type="ARBA" id="ARBA00022824"/>
    </source>
</evidence>
<keyword evidence="7 13" id="KW-0256">Endoplasmic reticulum</keyword>
<evidence type="ECO:0000256" key="5">
    <source>
        <dbReference type="ARBA" id="ARBA00022692"/>
    </source>
</evidence>
<evidence type="ECO:0000256" key="1">
    <source>
        <dbReference type="ARBA" id="ARBA00003389"/>
    </source>
</evidence>
<dbReference type="PANTHER" id="PTHR28012:SF1">
    <property type="entry name" value="NUCLEAR FUSION PROTEIN KAR5"/>
    <property type="match status" value="1"/>
</dbReference>
<dbReference type="Proteomes" id="UP000002866">
    <property type="component" value="Chromosome 8"/>
</dbReference>
<proteinExistence type="inferred from homology"/>
<dbReference type="RefSeq" id="XP_004182065.1">
    <property type="nucleotide sequence ID" value="XM_004182017.1"/>
</dbReference>
<keyword evidence="5 13" id="KW-0812">Transmembrane</keyword>
<gene>
    <name evidence="15" type="primary">TBLA0H02620</name>
    <name evidence="15" type="ORF">TBLA_0H02620</name>
</gene>
<keyword evidence="11 13" id="KW-0539">Nucleus</keyword>
<comment type="subcellular location">
    <subcellularLocation>
        <location evidence="13">Endoplasmic reticulum membrane</location>
    </subcellularLocation>
    <subcellularLocation>
        <location evidence="13">Nucleus membrane</location>
    </subcellularLocation>
</comment>
<feature type="transmembrane region" description="Helical" evidence="13">
    <location>
        <begin position="447"/>
        <end position="465"/>
    </location>
</feature>
<keyword evidence="9 13" id="KW-0472">Membrane</keyword>
<keyword evidence="6 13" id="KW-0732">Signal</keyword>
<keyword evidence="16" id="KW-1185">Reference proteome</keyword>
<evidence type="ECO:0000256" key="3">
    <source>
        <dbReference type="ARBA" id="ARBA00021601"/>
    </source>
</evidence>
<evidence type="ECO:0000256" key="14">
    <source>
        <dbReference type="SAM" id="Coils"/>
    </source>
</evidence>
<organism evidence="15 16">
    <name type="scientific">Henningerozyma blattae (strain ATCC 34711 / CBS 6284 / DSM 70876 / NBRC 10599 / NRRL Y-10934 / UCD 77-7)</name>
    <name type="common">Yeast</name>
    <name type="synonym">Tetrapisispora blattae</name>
    <dbReference type="NCBI Taxonomy" id="1071380"/>
    <lineage>
        <taxon>Eukaryota</taxon>
        <taxon>Fungi</taxon>
        <taxon>Dikarya</taxon>
        <taxon>Ascomycota</taxon>
        <taxon>Saccharomycotina</taxon>
        <taxon>Saccharomycetes</taxon>
        <taxon>Saccharomycetales</taxon>
        <taxon>Saccharomycetaceae</taxon>
        <taxon>Henningerozyma</taxon>
    </lineage>
</organism>
<dbReference type="eggNOG" id="ENOG502QVCQ">
    <property type="taxonomic scope" value="Eukaryota"/>
</dbReference>
<evidence type="ECO:0000256" key="11">
    <source>
        <dbReference type="ARBA" id="ARBA00023242"/>
    </source>
</evidence>
<dbReference type="KEGG" id="tbl:TBLA_0H02620"/>
<dbReference type="Pfam" id="PF04163">
    <property type="entry name" value="Tht1"/>
    <property type="match status" value="1"/>
</dbReference>
<dbReference type="HOGENOM" id="CLU_042075_0_0_1"/>
<keyword evidence="10" id="KW-0325">Glycoprotein</keyword>
<evidence type="ECO:0000256" key="12">
    <source>
        <dbReference type="ARBA" id="ARBA00031468"/>
    </source>
</evidence>
<keyword evidence="8 13" id="KW-1133">Transmembrane helix</keyword>
<evidence type="ECO:0000256" key="8">
    <source>
        <dbReference type="ARBA" id="ARBA00022989"/>
    </source>
</evidence>
<accession>I2H844</accession>
<evidence type="ECO:0000256" key="10">
    <source>
        <dbReference type="ARBA" id="ARBA00023180"/>
    </source>
</evidence>
<evidence type="ECO:0000256" key="6">
    <source>
        <dbReference type="ARBA" id="ARBA00022729"/>
    </source>
</evidence>
<evidence type="ECO:0000313" key="15">
    <source>
        <dbReference type="EMBL" id="CCH62546.1"/>
    </source>
</evidence>
<sequence length="502" mass="57939">MTYKKFIYFFCINSVLCSFEIPYINAQLIPSNEPILTQQYLEDHFPLLRSTCTKNALSTLLPRCVKEGFDQIPSELKSKTAIELTYCEFQISGLEAHIESCLKISSNDPESIVSCMLASDVATQWWTTYSGYYQNLPTVCFENSLTFEKEQILDLFLNVTQMYERFNGEINHQLDNILNNVKNTSDEFINDLNQNFEESKENFQNELQVERNGVIVELNKLKNEMSSMESLTEKINNNVKLQDMFINDSLTIAQAGIDSIVNAVFNNNLDLEIQYLKQNHYTDIKNMGQISKEFVFGLRENQNDLFLEMTEKLNKALQNVSAFSNMVANELSYNAELVNELDVTIRGSLMENINEIILPELTTFKDQIIDDWFSMSQFLTNEINIYNEHIVGSFNNIDSTLNDTRMKISNIDQGLEKLETRLNCVIKTFTTIINFFGMLLKLITNRFIWICIIPILTFARIYSSYMNPSVLLYNFKIIKIALVAISIYLGSIFGDTIFHLIL</sequence>
<dbReference type="InParanoid" id="I2H844"/>